<dbReference type="SUPFAM" id="SSF52768">
    <property type="entry name" value="Arginase/deacetylase"/>
    <property type="match status" value="1"/>
</dbReference>
<comment type="similarity">
    <text evidence="1">Belongs to the histone deacetylase family.</text>
</comment>
<dbReference type="GO" id="GO:0004407">
    <property type="term" value="F:histone deacetylase activity"/>
    <property type="evidence" value="ECO:0007669"/>
    <property type="project" value="TreeGrafter"/>
</dbReference>
<dbReference type="InterPro" id="IPR000286">
    <property type="entry name" value="HDACs"/>
</dbReference>
<dbReference type="InterPro" id="IPR023801">
    <property type="entry name" value="His_deacetylse_dom"/>
</dbReference>
<dbReference type="InterPro" id="IPR023696">
    <property type="entry name" value="Ureohydrolase_dom_sf"/>
</dbReference>
<dbReference type="EMBL" id="RBIG01000002">
    <property type="protein sequence ID" value="RKQ70463.1"/>
    <property type="molecule type" value="Genomic_DNA"/>
</dbReference>
<dbReference type="InterPro" id="IPR037138">
    <property type="entry name" value="His_deacetylse_dom_sf"/>
</dbReference>
<feature type="domain" description="Histone deacetylase" evidence="2">
    <location>
        <begin position="45"/>
        <end position="330"/>
    </location>
</feature>
<sequence length="333" mass="35581">MLPSILGKLSYISVFPNKDPIREDPMATLLYTHEACLAHDTGPYHPERPDRLRAVLEALDEPRFAGLVRREAPAATEEQLLRAHPQAHVDAVRAAIPAEGLSGIDADTIVSPQSLEAALRCAGAVCAAVDAVVGGEAENAFCAVRPPGHHAEAARAMGFCLFNSAAVGAYHARAAHGLKRVAVVDFDVHHGNGTQDIFWNDHEMFYASTHQAPLYPGTGAANERGLDNILNVPLPPLADGAAFRHAFAEHLLPALTEFRPDLVIISAGFDAHKDDPLAALCLEEEDFAWATRELMRLAAYQCGGRLVSTLEGGYDLDALGRSAAAHVAALMGQ</sequence>
<dbReference type="CDD" id="cd11599">
    <property type="entry name" value="HDAC_classII_2"/>
    <property type="match status" value="1"/>
</dbReference>
<dbReference type="Pfam" id="PF00850">
    <property type="entry name" value="Hist_deacetyl"/>
    <property type="match status" value="1"/>
</dbReference>
<dbReference type="GO" id="GO:0040029">
    <property type="term" value="P:epigenetic regulation of gene expression"/>
    <property type="evidence" value="ECO:0007669"/>
    <property type="project" value="TreeGrafter"/>
</dbReference>
<comment type="caution">
    <text evidence="3">The sequence shown here is derived from an EMBL/GenBank/DDBJ whole genome shotgun (WGS) entry which is preliminary data.</text>
</comment>
<organism evidence="3 4">
    <name type="scientific">Oceanibaculum indicum</name>
    <dbReference type="NCBI Taxonomy" id="526216"/>
    <lineage>
        <taxon>Bacteria</taxon>
        <taxon>Pseudomonadati</taxon>
        <taxon>Pseudomonadota</taxon>
        <taxon>Alphaproteobacteria</taxon>
        <taxon>Rhodospirillales</taxon>
        <taxon>Oceanibaculaceae</taxon>
        <taxon>Oceanibaculum</taxon>
    </lineage>
</organism>
<evidence type="ECO:0000313" key="4">
    <source>
        <dbReference type="Proteomes" id="UP000277424"/>
    </source>
</evidence>
<dbReference type="PRINTS" id="PR01270">
    <property type="entry name" value="HDASUPER"/>
</dbReference>
<dbReference type="Proteomes" id="UP000277424">
    <property type="component" value="Unassembled WGS sequence"/>
</dbReference>
<evidence type="ECO:0000259" key="2">
    <source>
        <dbReference type="Pfam" id="PF00850"/>
    </source>
</evidence>
<dbReference type="AlphaFoldDB" id="A0A420WHI8"/>
<gene>
    <name evidence="3" type="ORF">BCL74_2411</name>
</gene>
<evidence type="ECO:0000256" key="1">
    <source>
        <dbReference type="ARBA" id="ARBA00005947"/>
    </source>
</evidence>
<accession>A0A420WHI8</accession>
<dbReference type="Gene3D" id="3.40.800.20">
    <property type="entry name" value="Histone deacetylase domain"/>
    <property type="match status" value="1"/>
</dbReference>
<name>A0A420WHI8_9PROT</name>
<reference evidence="3 4" key="1">
    <citation type="submission" date="2018-10" db="EMBL/GenBank/DDBJ databases">
        <title>Comparative analysis of microorganisms from saline springs in Andes Mountain Range, Colombia.</title>
        <authorList>
            <person name="Rubin E."/>
        </authorList>
    </citation>
    <scope>NUCLEOTIDE SEQUENCE [LARGE SCALE GENOMIC DNA]</scope>
    <source>
        <strain evidence="3 4">USBA 36</strain>
    </source>
</reference>
<proteinExistence type="inferred from homology"/>
<dbReference type="PANTHER" id="PTHR10625">
    <property type="entry name" value="HISTONE DEACETYLASE HDAC1-RELATED"/>
    <property type="match status" value="1"/>
</dbReference>
<protein>
    <submittedName>
        <fullName evidence="3">Acetoin utilization deacetylase AcuC-like enzyme</fullName>
    </submittedName>
</protein>
<evidence type="ECO:0000313" key="3">
    <source>
        <dbReference type="EMBL" id="RKQ70463.1"/>
    </source>
</evidence>
<dbReference type="PANTHER" id="PTHR10625:SF10">
    <property type="entry name" value="HISTONE DEACETYLASE HDAC1"/>
    <property type="match status" value="1"/>
</dbReference>